<dbReference type="Proteomes" id="UP001433638">
    <property type="component" value="Unassembled WGS sequence"/>
</dbReference>
<dbReference type="EMBL" id="JBEFLD010000003">
    <property type="protein sequence ID" value="MEQ6290151.1"/>
    <property type="molecule type" value="Genomic_DNA"/>
</dbReference>
<feature type="transmembrane region" description="Helical" evidence="8">
    <location>
        <begin position="190"/>
        <end position="212"/>
    </location>
</feature>
<evidence type="ECO:0000256" key="7">
    <source>
        <dbReference type="ARBA" id="ARBA00023136"/>
    </source>
</evidence>
<evidence type="ECO:0000256" key="2">
    <source>
        <dbReference type="ARBA" id="ARBA00009784"/>
    </source>
</evidence>
<evidence type="ECO:0000313" key="9">
    <source>
        <dbReference type="EMBL" id="MEQ6290151.1"/>
    </source>
</evidence>
<comment type="caution">
    <text evidence="9">The sequence shown here is derived from an EMBL/GenBank/DDBJ whole genome shotgun (WGS) entry which is preliminary data.</text>
</comment>
<dbReference type="InterPro" id="IPR002771">
    <property type="entry name" value="Multi_antbiot-R_MarC"/>
</dbReference>
<evidence type="ECO:0000256" key="4">
    <source>
        <dbReference type="ARBA" id="ARBA00022519"/>
    </source>
</evidence>
<keyword evidence="4" id="KW-0997">Cell inner membrane</keyword>
<protein>
    <recommendedName>
        <fullName evidence="8">UPF0056 membrane protein</fullName>
    </recommendedName>
</protein>
<keyword evidence="5 8" id="KW-0812">Transmembrane</keyword>
<proteinExistence type="inferred from homology"/>
<evidence type="ECO:0000256" key="8">
    <source>
        <dbReference type="RuleBase" id="RU362048"/>
    </source>
</evidence>
<evidence type="ECO:0000313" key="10">
    <source>
        <dbReference type="Proteomes" id="UP001433638"/>
    </source>
</evidence>
<evidence type="ECO:0000256" key="3">
    <source>
        <dbReference type="ARBA" id="ARBA00022475"/>
    </source>
</evidence>
<sequence>MSPMLSLFASKFLFVAAALLPIINPPGLVPFFISLTAHNNQAQRAFLARRIAMYCFLLLLGSMYIGGFVLSFFGVSLPVVQMSGGLLITFAAWRMLNDNPAENTPDVNKLENRETLKQRAFYPLTFPLTVGPGSISVAITVGASLTSSGKALVKFTVAPLAAVAAVAVTCLLIWWCLLHADKLMRYLGQTGAVVFLRLTAFILLCLGVQIIWEGFSGLVEPLLHGIGK</sequence>
<evidence type="ECO:0000256" key="1">
    <source>
        <dbReference type="ARBA" id="ARBA00004429"/>
    </source>
</evidence>
<dbReference type="NCBIfam" id="TIGR00427">
    <property type="entry name" value="NAAT family transporter"/>
    <property type="match status" value="1"/>
</dbReference>
<feature type="transmembrane region" description="Helical" evidence="8">
    <location>
        <begin position="54"/>
        <end position="73"/>
    </location>
</feature>
<dbReference type="RefSeq" id="WP_349585370.1">
    <property type="nucleotide sequence ID" value="NZ_JBEFLD010000003.1"/>
</dbReference>
<feature type="transmembrane region" description="Helical" evidence="8">
    <location>
        <begin position="12"/>
        <end position="33"/>
    </location>
</feature>
<dbReference type="PANTHER" id="PTHR33508">
    <property type="entry name" value="UPF0056 MEMBRANE PROTEIN YHCE"/>
    <property type="match status" value="1"/>
</dbReference>
<comment type="subcellular location">
    <subcellularLocation>
        <location evidence="1">Cell inner membrane</location>
        <topology evidence="1">Multi-pass membrane protein</topology>
    </subcellularLocation>
    <subcellularLocation>
        <location evidence="8">Cell membrane</location>
        <topology evidence="8">Multi-pass membrane protein</topology>
    </subcellularLocation>
</comment>
<comment type="similarity">
    <text evidence="2 8">Belongs to the UPF0056 (MarC) family.</text>
</comment>
<keyword evidence="6 8" id="KW-1133">Transmembrane helix</keyword>
<name>A0ABV1M2A6_9NEIS</name>
<evidence type="ECO:0000256" key="6">
    <source>
        <dbReference type="ARBA" id="ARBA00022989"/>
    </source>
</evidence>
<gene>
    <name evidence="9" type="ORF">ABNW52_05925</name>
</gene>
<keyword evidence="7 8" id="KW-0472">Membrane</keyword>
<dbReference type="Pfam" id="PF01914">
    <property type="entry name" value="MarC"/>
    <property type="match status" value="1"/>
</dbReference>
<keyword evidence="3" id="KW-1003">Cell membrane</keyword>
<feature type="transmembrane region" description="Helical" evidence="8">
    <location>
        <begin position="157"/>
        <end position="178"/>
    </location>
</feature>
<comment type="caution">
    <text evidence="8">Lacks conserved residue(s) required for the propagation of feature annotation.</text>
</comment>
<accession>A0ABV1M2A6</accession>
<organism evidence="9 10">
    <name type="scientific">Vogesella oryzagri</name>
    <dbReference type="NCBI Taxonomy" id="3160864"/>
    <lineage>
        <taxon>Bacteria</taxon>
        <taxon>Pseudomonadati</taxon>
        <taxon>Pseudomonadota</taxon>
        <taxon>Betaproteobacteria</taxon>
        <taxon>Neisseriales</taxon>
        <taxon>Chromobacteriaceae</taxon>
        <taxon>Vogesella</taxon>
    </lineage>
</organism>
<reference evidence="9" key="1">
    <citation type="submission" date="2024-06" db="EMBL/GenBank/DDBJ databases">
        <title>Genome sequence of Vogesella sp. MAHUQ-64.</title>
        <authorList>
            <person name="Huq M.A."/>
        </authorList>
    </citation>
    <scope>NUCLEOTIDE SEQUENCE</scope>
    <source>
        <strain evidence="9">MAHUQ-64</strain>
    </source>
</reference>
<evidence type="ECO:0000256" key="5">
    <source>
        <dbReference type="ARBA" id="ARBA00022692"/>
    </source>
</evidence>
<dbReference type="PANTHER" id="PTHR33508:SF2">
    <property type="entry name" value="UPF0056 INNER MEMBRANE PROTEIN MARC"/>
    <property type="match status" value="1"/>
</dbReference>
<keyword evidence="10" id="KW-1185">Reference proteome</keyword>